<proteinExistence type="predicted"/>
<protein>
    <submittedName>
        <fullName evidence="2">Permease of the drug/metabolite transporter (DMT) superfamily</fullName>
    </submittedName>
</protein>
<evidence type="ECO:0000256" key="1">
    <source>
        <dbReference type="SAM" id="MobiDB-lite"/>
    </source>
</evidence>
<name>A0A6J4K614_9CHLR</name>
<feature type="non-terminal residue" evidence="2">
    <location>
        <position position="1"/>
    </location>
</feature>
<dbReference type="AlphaFoldDB" id="A0A6J4K614"/>
<organism evidence="2">
    <name type="scientific">uncultured Chloroflexota bacterium</name>
    <dbReference type="NCBI Taxonomy" id="166587"/>
    <lineage>
        <taxon>Bacteria</taxon>
        <taxon>Bacillati</taxon>
        <taxon>Chloroflexota</taxon>
        <taxon>environmental samples</taxon>
    </lineage>
</organism>
<dbReference type="EMBL" id="CADCTC010000272">
    <property type="protein sequence ID" value="CAA9296730.1"/>
    <property type="molecule type" value="Genomic_DNA"/>
</dbReference>
<gene>
    <name evidence="2" type="ORF">AVDCRST_MAG77-5642</name>
</gene>
<feature type="region of interest" description="Disordered" evidence="1">
    <location>
        <begin position="56"/>
        <end position="75"/>
    </location>
</feature>
<evidence type="ECO:0000313" key="2">
    <source>
        <dbReference type="EMBL" id="CAA9296730.1"/>
    </source>
</evidence>
<sequence>AGVSGGGGGNLWVGVAVPCGEAGTGGGAAGGGGAGAGSNRERGAGNVFYRAVPRPAAGAGAPPARGDDGLAAGSGGRRRVVHRHVAAGDDGAAGAAGICGWPAEQSVAALDRDLRDAGRSCGARRAADGRVPRRGGGCSAGAFGWERRGRRRSRRERDGVSRSCRRRAAGAVWKHAHWVLTGAYAPADAGARSTGADGDWRRVGSLAAAGADTAWDRRLARRVSGSVGRDAVAAGVVRSDVHRAELWVVVVRAGAPAGISGGAAAVLDCSRRRGAGGGAVRRAGRSANGVRHAGDPRGHRTGTTGRGGFV</sequence>
<feature type="non-terminal residue" evidence="2">
    <location>
        <position position="310"/>
    </location>
</feature>
<reference evidence="2" key="1">
    <citation type="submission" date="2020-02" db="EMBL/GenBank/DDBJ databases">
        <authorList>
            <person name="Meier V. D."/>
        </authorList>
    </citation>
    <scope>NUCLEOTIDE SEQUENCE</scope>
    <source>
        <strain evidence="2">AVDCRST_MAG77</strain>
    </source>
</reference>
<accession>A0A6J4K614</accession>
<feature type="region of interest" description="Disordered" evidence="1">
    <location>
        <begin position="277"/>
        <end position="310"/>
    </location>
</feature>